<dbReference type="InterPro" id="IPR005901">
    <property type="entry name" value="GLPGLI"/>
</dbReference>
<accession>A0A448NSQ5</accession>
<dbReference type="OrthoDB" id="1440774at2"/>
<dbReference type="KEGG" id="cant:NCTC13489_02035"/>
<dbReference type="Proteomes" id="UP000270036">
    <property type="component" value="Chromosome"/>
</dbReference>
<name>A0A448NSQ5_9FLAO</name>
<proteinExistence type="predicted"/>
<sequence length="272" mass="31712">MIKQFVIILTLFAFSFISSQNKSFVYELKFKTNPTKDSLATGKFVLDISEGKSMFRPLKEKESDSTFHATKRISFMSTSFKDSKSVFKDLKTKETKKFISNFQKLFSIKIDEHLIWQIQNETKIILGMKAQKATTTYGGRNWDAWFTNEIPLQEGPYIFHGLPGLITEIHDIQNNYTFSLIQIKNSDGKLYEKEKALAISWKQYAKLALDYYSDPTREINGKNAGSTIMITKWQDEKGNEFTPNFKEMNEKEQKQIRENNNPIELKQKINYL</sequence>
<reference evidence="1 2" key="1">
    <citation type="submission" date="2018-12" db="EMBL/GenBank/DDBJ databases">
        <authorList>
            <consortium name="Pathogen Informatics"/>
        </authorList>
    </citation>
    <scope>NUCLEOTIDE SEQUENCE [LARGE SCALE GENOMIC DNA]</scope>
    <source>
        <strain evidence="1 2">NCTC13489</strain>
    </source>
</reference>
<dbReference type="AlphaFoldDB" id="A0A448NSQ5"/>
<protein>
    <submittedName>
        <fullName evidence="1">GLPGLI family protein</fullName>
    </submittedName>
</protein>
<evidence type="ECO:0000313" key="2">
    <source>
        <dbReference type="Proteomes" id="UP000270036"/>
    </source>
</evidence>
<dbReference type="Pfam" id="PF22252">
    <property type="entry name" value="PNGase_F-II_N"/>
    <property type="match status" value="1"/>
</dbReference>
<evidence type="ECO:0000313" key="1">
    <source>
        <dbReference type="EMBL" id="VEI00276.1"/>
    </source>
</evidence>
<dbReference type="RefSeq" id="WP_051803628.1">
    <property type="nucleotide sequence ID" value="NZ_FOIX01000001.1"/>
</dbReference>
<organism evidence="1 2">
    <name type="scientific">Kaistella antarctica</name>
    <dbReference type="NCBI Taxonomy" id="266748"/>
    <lineage>
        <taxon>Bacteria</taxon>
        <taxon>Pseudomonadati</taxon>
        <taxon>Bacteroidota</taxon>
        <taxon>Flavobacteriia</taxon>
        <taxon>Flavobacteriales</taxon>
        <taxon>Weeksellaceae</taxon>
        <taxon>Chryseobacterium group</taxon>
        <taxon>Kaistella</taxon>
    </lineage>
</organism>
<dbReference type="EMBL" id="LR134441">
    <property type="protein sequence ID" value="VEI00276.1"/>
    <property type="molecule type" value="Genomic_DNA"/>
</dbReference>
<dbReference type="NCBIfam" id="TIGR01200">
    <property type="entry name" value="GLPGLI"/>
    <property type="match status" value="1"/>
</dbReference>
<gene>
    <name evidence="1" type="ORF">NCTC13489_02035</name>
</gene>